<dbReference type="PATRIC" id="fig|1006006.8.peg.1866"/>
<evidence type="ECO:0000313" key="1">
    <source>
        <dbReference type="EMBL" id="AEB95963.1"/>
    </source>
</evidence>
<dbReference type="AlphaFoldDB" id="F4G176"/>
<dbReference type="KEGG" id="mcn:Mcup_1861"/>
<accession>F4G176</accession>
<sequence length="41" mass="4586">MYASTATFLPLISVKVKSLLISETRSDKSTPIPFHLDMLSF</sequence>
<proteinExistence type="predicted"/>
<reference evidence="1 2" key="1">
    <citation type="journal article" date="2011" name="J. Bacteriol.">
        <title>Complete genome sequence of Metallosphaera cuprina, a metal sulfide-oxidizing archaeon from a hot spring.</title>
        <authorList>
            <person name="Liu L.J."/>
            <person name="You X.Y."/>
            <person name="Zheng H."/>
            <person name="Wang S."/>
            <person name="Jiang C.Y."/>
            <person name="Liu S.J."/>
        </authorList>
    </citation>
    <scope>NUCLEOTIDE SEQUENCE [LARGE SCALE GENOMIC DNA]</scope>
    <source>
        <strain evidence="1 2">Ar-4</strain>
    </source>
</reference>
<protein>
    <submittedName>
        <fullName evidence="1">Uncharacterized protein</fullName>
    </submittedName>
</protein>
<dbReference type="Proteomes" id="UP000007812">
    <property type="component" value="Chromosome"/>
</dbReference>
<evidence type="ECO:0000313" key="2">
    <source>
        <dbReference type="Proteomes" id="UP000007812"/>
    </source>
</evidence>
<organism evidence="1 2">
    <name type="scientific">Metallosphaera cuprina (strain Ar-4)</name>
    <dbReference type="NCBI Taxonomy" id="1006006"/>
    <lineage>
        <taxon>Archaea</taxon>
        <taxon>Thermoproteota</taxon>
        <taxon>Thermoprotei</taxon>
        <taxon>Sulfolobales</taxon>
        <taxon>Sulfolobaceae</taxon>
        <taxon>Metallosphaera</taxon>
    </lineage>
</organism>
<gene>
    <name evidence="1" type="ordered locus">Mcup_1861</name>
</gene>
<name>F4G176_METCR</name>
<dbReference type="STRING" id="1006006.Mcup_1861"/>
<dbReference type="EMBL" id="CP002656">
    <property type="protein sequence ID" value="AEB95963.1"/>
    <property type="molecule type" value="Genomic_DNA"/>
</dbReference>
<keyword evidence="2" id="KW-1185">Reference proteome</keyword>
<dbReference type="HOGENOM" id="CLU_3263765_0_0_2"/>